<gene>
    <name evidence="1" type="ORF">IFM89_035236</name>
</gene>
<comment type="caution">
    <text evidence="1">The sequence shown here is derived from an EMBL/GenBank/DDBJ whole genome shotgun (WGS) entry which is preliminary data.</text>
</comment>
<proteinExistence type="predicted"/>
<evidence type="ECO:0000313" key="1">
    <source>
        <dbReference type="EMBL" id="KAF9617292.1"/>
    </source>
</evidence>
<organism evidence="1 2">
    <name type="scientific">Coptis chinensis</name>
    <dbReference type="NCBI Taxonomy" id="261450"/>
    <lineage>
        <taxon>Eukaryota</taxon>
        <taxon>Viridiplantae</taxon>
        <taxon>Streptophyta</taxon>
        <taxon>Embryophyta</taxon>
        <taxon>Tracheophyta</taxon>
        <taxon>Spermatophyta</taxon>
        <taxon>Magnoliopsida</taxon>
        <taxon>Ranunculales</taxon>
        <taxon>Ranunculaceae</taxon>
        <taxon>Coptidoideae</taxon>
        <taxon>Coptis</taxon>
    </lineage>
</organism>
<dbReference type="AlphaFoldDB" id="A0A835IIY0"/>
<dbReference type="OrthoDB" id="1938131at2759"/>
<keyword evidence="2" id="KW-1185">Reference proteome</keyword>
<evidence type="ECO:0000313" key="2">
    <source>
        <dbReference type="Proteomes" id="UP000631114"/>
    </source>
</evidence>
<dbReference type="EMBL" id="JADFTS010000003">
    <property type="protein sequence ID" value="KAF9617292.1"/>
    <property type="molecule type" value="Genomic_DNA"/>
</dbReference>
<dbReference type="Proteomes" id="UP000631114">
    <property type="component" value="Unassembled WGS sequence"/>
</dbReference>
<sequence>MPKYWEWIKFRAECLAIPEGVELAIKKGWVMLWVEADFGTGDQSFCNNSLCEDGDGETATMLEVSITSTLREANFSADGIAKAGVALQPNERIIYEGKPPWVLHWESPFQQFFRF</sequence>
<accession>A0A835IIY0</accession>
<name>A0A835IIY0_9MAGN</name>
<protein>
    <submittedName>
        <fullName evidence="1">Uncharacterized protein</fullName>
    </submittedName>
</protein>
<reference evidence="1 2" key="1">
    <citation type="submission" date="2020-10" db="EMBL/GenBank/DDBJ databases">
        <title>The Coptis chinensis genome and diversification of protoberbering-type alkaloids.</title>
        <authorList>
            <person name="Wang B."/>
            <person name="Shu S."/>
            <person name="Song C."/>
            <person name="Liu Y."/>
        </authorList>
    </citation>
    <scope>NUCLEOTIDE SEQUENCE [LARGE SCALE GENOMIC DNA]</scope>
    <source>
        <strain evidence="1">HL-2020</strain>
        <tissue evidence="1">Leaf</tissue>
    </source>
</reference>